<evidence type="ECO:0000256" key="3">
    <source>
        <dbReference type="ARBA" id="ARBA00022605"/>
    </source>
</evidence>
<reference evidence="11 12" key="1">
    <citation type="submission" date="2016-06" db="EMBL/GenBank/DDBJ databases">
        <title>Complete genome sequence of a deep-branching marine Gamma Proteobacterium Woeseia oceani type strain XK5.</title>
        <authorList>
            <person name="Mu D."/>
            <person name="Du Z."/>
        </authorList>
    </citation>
    <scope>NUCLEOTIDE SEQUENCE [LARGE SCALE GENOMIC DNA]</scope>
    <source>
        <strain evidence="11 12">XK5</strain>
    </source>
</reference>
<evidence type="ECO:0000256" key="9">
    <source>
        <dbReference type="HAMAP-Rule" id="MF_00082"/>
    </source>
</evidence>
<comment type="catalytic activity">
    <reaction evidence="8 9">
        <text>N-acetyl-L-glutamate + ATP = N-acetyl-L-glutamyl 5-phosphate + ADP</text>
        <dbReference type="Rhea" id="RHEA:14629"/>
        <dbReference type="ChEBI" id="CHEBI:30616"/>
        <dbReference type="ChEBI" id="CHEBI:44337"/>
        <dbReference type="ChEBI" id="CHEBI:57936"/>
        <dbReference type="ChEBI" id="CHEBI:456216"/>
        <dbReference type="EC" id="2.7.2.8"/>
    </reaction>
</comment>
<dbReference type="PANTHER" id="PTHR23342">
    <property type="entry name" value="N-ACETYLGLUTAMATE SYNTHASE"/>
    <property type="match status" value="1"/>
</dbReference>
<comment type="pathway">
    <text evidence="1 9">Amino-acid biosynthesis; L-arginine biosynthesis; N(2)-acetyl-L-ornithine from L-glutamate: step 2/4.</text>
</comment>
<dbReference type="GO" id="GO:0003991">
    <property type="term" value="F:acetylglutamate kinase activity"/>
    <property type="evidence" value="ECO:0007669"/>
    <property type="project" value="UniProtKB-UniRule"/>
</dbReference>
<evidence type="ECO:0000256" key="6">
    <source>
        <dbReference type="ARBA" id="ARBA00022777"/>
    </source>
</evidence>
<dbReference type="InterPro" id="IPR036393">
    <property type="entry name" value="AceGlu_kinase-like_sf"/>
</dbReference>
<dbReference type="FunFam" id="3.40.1160.10:FF:000004">
    <property type="entry name" value="Acetylglutamate kinase"/>
    <property type="match status" value="1"/>
</dbReference>
<keyword evidence="9" id="KW-0963">Cytoplasm</keyword>
<dbReference type="OrthoDB" id="9803155at2"/>
<comment type="similarity">
    <text evidence="9">Belongs to the acetylglutamate kinase family. ArgB subfamily.</text>
</comment>
<dbReference type="InterPro" id="IPR004662">
    <property type="entry name" value="AcgluKinase_fam"/>
</dbReference>
<keyword evidence="12" id="KW-1185">Reference proteome</keyword>
<keyword evidence="5 9" id="KW-0547">Nucleotide-binding</keyword>
<dbReference type="GO" id="GO:0042450">
    <property type="term" value="P:L-arginine biosynthetic process via ornithine"/>
    <property type="evidence" value="ECO:0007669"/>
    <property type="project" value="UniProtKB-UniRule"/>
</dbReference>
<dbReference type="Pfam" id="PF00696">
    <property type="entry name" value="AA_kinase"/>
    <property type="match status" value="1"/>
</dbReference>
<dbReference type="EMBL" id="CP016268">
    <property type="protein sequence ID" value="ANO50177.1"/>
    <property type="molecule type" value="Genomic_DNA"/>
</dbReference>
<dbReference type="Proteomes" id="UP000092695">
    <property type="component" value="Chromosome"/>
</dbReference>
<evidence type="ECO:0000256" key="4">
    <source>
        <dbReference type="ARBA" id="ARBA00022679"/>
    </source>
</evidence>
<dbReference type="GO" id="GO:0005524">
    <property type="term" value="F:ATP binding"/>
    <property type="evidence" value="ECO:0007669"/>
    <property type="project" value="UniProtKB-UniRule"/>
</dbReference>
<dbReference type="InterPro" id="IPR001048">
    <property type="entry name" value="Asp/Glu/Uridylate_kinase"/>
</dbReference>
<keyword evidence="3 9" id="KW-0028">Amino-acid biosynthesis</keyword>
<comment type="function">
    <text evidence="9">Catalyzes the ATP-dependent phosphorylation of N-acetyl-L-glutamate.</text>
</comment>
<name>A0A193LCE2_9GAMM</name>
<dbReference type="PANTHER" id="PTHR23342:SF0">
    <property type="entry name" value="N-ACETYLGLUTAMATE SYNTHASE, MITOCHONDRIAL"/>
    <property type="match status" value="1"/>
</dbReference>
<dbReference type="EC" id="2.7.2.8" evidence="9"/>
<feature type="site" description="Transition state stabilizer" evidence="9">
    <location>
        <position position="32"/>
    </location>
</feature>
<keyword evidence="7 9" id="KW-0067">ATP-binding</keyword>
<dbReference type="PRINTS" id="PR00474">
    <property type="entry name" value="GLU5KINASE"/>
</dbReference>
<dbReference type="Gene3D" id="3.40.1160.10">
    <property type="entry name" value="Acetylglutamate kinase-like"/>
    <property type="match status" value="1"/>
</dbReference>
<dbReference type="UniPathway" id="UPA00068">
    <property type="reaction ID" value="UER00107"/>
</dbReference>
<feature type="binding site" evidence="9">
    <location>
        <position position="89"/>
    </location>
    <ligand>
        <name>substrate</name>
    </ligand>
</feature>
<evidence type="ECO:0000256" key="8">
    <source>
        <dbReference type="ARBA" id="ARBA00048141"/>
    </source>
</evidence>
<evidence type="ECO:0000256" key="7">
    <source>
        <dbReference type="ARBA" id="ARBA00022840"/>
    </source>
</evidence>
<sequence>MTLNRDRAVVVSALKHAAPYIRLFKGKVFVLKVGGEIFADAATTRTIMEQVGILYQVGIKVVLVHGGGPQSTELAKALGLDTKFIDGRRVTDGPSLDVATMVLNGQINTRVLAVCRDLEIPAVGISGVDAGLIRAHRRPPVQKAGQADVDYGFVGDIDTVDADVLRKQLDNGLMPVVSPLSCDSAGTVLNINADTVAAAIAAELKAEKLILATGAPGILKDRNDPQSLISYIDRAGLRKLGDDGHLADGMLPKAAAIDAAIANGVSRVHIISYKMPDSLLLEVFTNEGTGTLVVDDIGALTPAEQSAAEEQS</sequence>
<dbReference type="InterPro" id="IPR001057">
    <property type="entry name" value="Glu/AcGlu_kinase"/>
</dbReference>
<proteinExistence type="inferred from homology"/>
<dbReference type="STRING" id="1548547.BA177_02130"/>
<organism evidence="11 12">
    <name type="scientific">Woeseia oceani</name>
    <dbReference type="NCBI Taxonomy" id="1548547"/>
    <lineage>
        <taxon>Bacteria</taxon>
        <taxon>Pseudomonadati</taxon>
        <taxon>Pseudomonadota</taxon>
        <taxon>Gammaproteobacteria</taxon>
        <taxon>Woeseiales</taxon>
        <taxon>Woeseiaceae</taxon>
        <taxon>Woeseia</taxon>
    </lineage>
</organism>
<dbReference type="InterPro" id="IPR037528">
    <property type="entry name" value="ArgB"/>
</dbReference>
<feature type="site" description="Transition state stabilizer" evidence="9">
    <location>
        <position position="253"/>
    </location>
</feature>
<feature type="binding site" evidence="9">
    <location>
        <begin position="67"/>
        <end position="68"/>
    </location>
    <ligand>
        <name>substrate</name>
    </ligand>
</feature>
<keyword evidence="2 9" id="KW-0055">Arginine biosynthesis</keyword>
<gene>
    <name evidence="9" type="primary">argB</name>
    <name evidence="11" type="ORF">BA177_02130</name>
</gene>
<evidence type="ECO:0000313" key="11">
    <source>
        <dbReference type="EMBL" id="ANO50177.1"/>
    </source>
</evidence>
<keyword evidence="4 9" id="KW-0808">Transferase</keyword>
<feature type="domain" description="Aspartate/glutamate/uridylate kinase" evidence="10">
    <location>
        <begin position="27"/>
        <end position="272"/>
    </location>
</feature>
<evidence type="ECO:0000256" key="2">
    <source>
        <dbReference type="ARBA" id="ARBA00022571"/>
    </source>
</evidence>
<dbReference type="KEGG" id="woc:BA177_02130"/>
<evidence type="ECO:0000256" key="1">
    <source>
        <dbReference type="ARBA" id="ARBA00004828"/>
    </source>
</evidence>
<comment type="subcellular location">
    <subcellularLocation>
        <location evidence="9">Cytoplasm</location>
    </subcellularLocation>
</comment>
<dbReference type="HAMAP" id="MF_00082">
    <property type="entry name" value="ArgB"/>
    <property type="match status" value="1"/>
</dbReference>
<accession>A0A193LCE2</accession>
<dbReference type="RefSeq" id="WP_068612330.1">
    <property type="nucleotide sequence ID" value="NZ_CP016268.1"/>
</dbReference>
<dbReference type="SUPFAM" id="SSF53633">
    <property type="entry name" value="Carbamate kinase-like"/>
    <property type="match status" value="1"/>
</dbReference>
<evidence type="ECO:0000256" key="5">
    <source>
        <dbReference type="ARBA" id="ARBA00022741"/>
    </source>
</evidence>
<dbReference type="AlphaFoldDB" id="A0A193LCE2"/>
<keyword evidence="6 9" id="KW-0418">Kinase</keyword>
<evidence type="ECO:0000259" key="10">
    <source>
        <dbReference type="Pfam" id="PF00696"/>
    </source>
</evidence>
<protein>
    <recommendedName>
        <fullName evidence="9">Acetylglutamate kinase</fullName>
        <ecNumber evidence="9">2.7.2.8</ecNumber>
    </recommendedName>
    <alternativeName>
        <fullName evidence="9">N-acetyl-L-glutamate 5-phosphotransferase</fullName>
    </alternativeName>
    <alternativeName>
        <fullName evidence="9">NAG kinase</fullName>
        <shortName evidence="9">NAGK</shortName>
    </alternativeName>
</protein>
<dbReference type="NCBIfam" id="TIGR00761">
    <property type="entry name" value="argB"/>
    <property type="match status" value="1"/>
</dbReference>
<evidence type="ECO:0000313" key="12">
    <source>
        <dbReference type="Proteomes" id="UP000092695"/>
    </source>
</evidence>
<dbReference type="PIRSF" id="PIRSF000728">
    <property type="entry name" value="NAGK"/>
    <property type="match status" value="1"/>
</dbReference>
<dbReference type="GO" id="GO:0005737">
    <property type="term" value="C:cytoplasm"/>
    <property type="evidence" value="ECO:0007669"/>
    <property type="project" value="UniProtKB-SubCell"/>
</dbReference>
<feature type="binding site" evidence="9">
    <location>
        <position position="190"/>
    </location>
    <ligand>
        <name>substrate</name>
    </ligand>
</feature>